<reference evidence="3 4" key="1">
    <citation type="submission" date="2024-06" db="EMBL/GenBank/DDBJ databases">
        <title>The Natural Products Discovery Center: Release of the First 8490 Sequenced Strains for Exploring Actinobacteria Biosynthetic Diversity.</title>
        <authorList>
            <person name="Kalkreuter E."/>
            <person name="Kautsar S.A."/>
            <person name="Yang D."/>
            <person name="Bader C.D."/>
            <person name="Teijaro C.N."/>
            <person name="Fluegel L."/>
            <person name="Davis C.M."/>
            <person name="Simpson J.R."/>
            <person name="Lauterbach L."/>
            <person name="Steele A.D."/>
            <person name="Gui C."/>
            <person name="Meng S."/>
            <person name="Li G."/>
            <person name="Viehrig K."/>
            <person name="Ye F."/>
            <person name="Su P."/>
            <person name="Kiefer A.F."/>
            <person name="Nichols A."/>
            <person name="Cepeda A.J."/>
            <person name="Yan W."/>
            <person name="Fan B."/>
            <person name="Jiang Y."/>
            <person name="Adhikari A."/>
            <person name="Zheng C.-J."/>
            <person name="Schuster L."/>
            <person name="Cowan T.M."/>
            <person name="Smanski M.J."/>
            <person name="Chevrette M.G."/>
            <person name="De Carvalho L.P.S."/>
            <person name="Shen B."/>
        </authorList>
    </citation>
    <scope>NUCLEOTIDE SEQUENCE [LARGE SCALE GENOMIC DNA]</scope>
    <source>
        <strain evidence="3 4">NPDC019434</strain>
    </source>
</reference>
<evidence type="ECO:0000256" key="1">
    <source>
        <dbReference type="ARBA" id="ARBA00023125"/>
    </source>
</evidence>
<dbReference type="InterPro" id="IPR000551">
    <property type="entry name" value="MerR-type_HTH_dom"/>
</dbReference>
<dbReference type="PRINTS" id="PR00040">
    <property type="entry name" value="HTHMERR"/>
</dbReference>
<evidence type="ECO:0000313" key="3">
    <source>
        <dbReference type="EMBL" id="MEU2125085.1"/>
    </source>
</evidence>
<sequence>MRPIDLAREHGLSAQAIRNYDDAGILPPTRRSETGYRRYTPLHAQALRAFLALRGGHGHQRAMEIMRAANRGDTESVYRIIDAAHVAMLAERDTRAEVAAALGGLSAMPVPLRGGPLTVGELARRLGVHPATLRTWETQGILRPERERVTGYRRYGPDCVRDAEIARQLRRGGYRLSQVAQFIASLREAGGGEALSAFLDAWQDRLTTRSRNLLAGAAQLDTYLAMLDQT</sequence>
<feature type="domain" description="HTH merR-type" evidence="2">
    <location>
        <begin position="116"/>
        <end position="185"/>
    </location>
</feature>
<dbReference type="Proteomes" id="UP001550535">
    <property type="component" value="Unassembled WGS sequence"/>
</dbReference>
<dbReference type="PROSITE" id="PS00552">
    <property type="entry name" value="HTH_MERR_1"/>
    <property type="match status" value="1"/>
</dbReference>
<proteinExistence type="predicted"/>
<dbReference type="CDD" id="cd04773">
    <property type="entry name" value="HTH_TioE_rpt2"/>
    <property type="match status" value="1"/>
</dbReference>
<gene>
    <name evidence="3" type="ORF">ABZ507_25070</name>
</gene>
<dbReference type="Pfam" id="PF00376">
    <property type="entry name" value="MerR"/>
    <property type="match status" value="1"/>
</dbReference>
<dbReference type="Gene3D" id="1.10.1660.10">
    <property type="match status" value="2"/>
</dbReference>
<dbReference type="EMBL" id="JBEYBR010000075">
    <property type="protein sequence ID" value="MEU2125085.1"/>
    <property type="molecule type" value="Genomic_DNA"/>
</dbReference>
<dbReference type="PROSITE" id="PS50937">
    <property type="entry name" value="HTH_MERR_2"/>
    <property type="match status" value="2"/>
</dbReference>
<dbReference type="SUPFAM" id="SSF46955">
    <property type="entry name" value="Putative DNA-binding domain"/>
    <property type="match status" value="2"/>
</dbReference>
<comment type="caution">
    <text evidence="3">The sequence shown here is derived from an EMBL/GenBank/DDBJ whole genome shotgun (WGS) entry which is preliminary data.</text>
</comment>
<dbReference type="RefSeq" id="WP_063023946.1">
    <property type="nucleotide sequence ID" value="NZ_JBEYBM010000028.1"/>
</dbReference>
<dbReference type="InterPro" id="IPR047057">
    <property type="entry name" value="MerR_fam"/>
</dbReference>
<name>A0ABV2XGQ8_9NOCA</name>
<keyword evidence="1" id="KW-0238">DNA-binding</keyword>
<dbReference type="PANTHER" id="PTHR30204">
    <property type="entry name" value="REDOX-CYCLING DRUG-SENSING TRANSCRIPTIONAL ACTIVATOR SOXR"/>
    <property type="match status" value="1"/>
</dbReference>
<dbReference type="SMART" id="SM00422">
    <property type="entry name" value="HTH_MERR"/>
    <property type="match status" value="2"/>
</dbReference>
<feature type="domain" description="HTH merR-type" evidence="2">
    <location>
        <begin position="1"/>
        <end position="40"/>
    </location>
</feature>
<keyword evidence="4" id="KW-1185">Reference proteome</keyword>
<dbReference type="Pfam" id="PF13411">
    <property type="entry name" value="MerR_1"/>
    <property type="match status" value="1"/>
</dbReference>
<dbReference type="InterPro" id="IPR009061">
    <property type="entry name" value="DNA-bd_dom_put_sf"/>
</dbReference>
<organism evidence="3 4">
    <name type="scientific">Nocardia niwae</name>
    <dbReference type="NCBI Taxonomy" id="626084"/>
    <lineage>
        <taxon>Bacteria</taxon>
        <taxon>Bacillati</taxon>
        <taxon>Actinomycetota</taxon>
        <taxon>Actinomycetes</taxon>
        <taxon>Mycobacteriales</taxon>
        <taxon>Nocardiaceae</taxon>
        <taxon>Nocardia</taxon>
    </lineage>
</organism>
<accession>A0ABV2XGQ8</accession>
<dbReference type="PANTHER" id="PTHR30204:SF93">
    <property type="entry name" value="HTH MERR-TYPE DOMAIN-CONTAINING PROTEIN"/>
    <property type="match status" value="1"/>
</dbReference>
<evidence type="ECO:0000313" key="4">
    <source>
        <dbReference type="Proteomes" id="UP001550535"/>
    </source>
</evidence>
<evidence type="ECO:0000259" key="2">
    <source>
        <dbReference type="PROSITE" id="PS50937"/>
    </source>
</evidence>
<protein>
    <submittedName>
        <fullName evidence="3">TioE family transcriptional regulator</fullName>
    </submittedName>
</protein>